<evidence type="ECO:0000256" key="1">
    <source>
        <dbReference type="ARBA" id="ARBA00002523"/>
    </source>
</evidence>
<keyword evidence="8" id="KW-0449">Lipoprotein</keyword>
<evidence type="ECO:0000256" key="9">
    <source>
        <dbReference type="SAM" id="Coils"/>
    </source>
</evidence>
<keyword evidence="7" id="KW-0325">Glycoprotein</keyword>
<feature type="coiled-coil region" evidence="9">
    <location>
        <begin position="206"/>
        <end position="240"/>
    </location>
</feature>
<keyword evidence="3" id="KW-1003">Cell membrane</keyword>
<evidence type="ECO:0000313" key="11">
    <source>
        <dbReference type="EMBL" id="APD75809.1"/>
    </source>
</evidence>
<dbReference type="VEuPathDB" id="TriTrypDB:Tb427_000597800"/>
<comment type="function">
    <text evidence="1">VSG forms a coat on the surface of the parasite. The trypanosome evades the immune response of the host by expressing a series of antigenically distinct VSGs from an estimated 1000 VSG genes.</text>
</comment>
<dbReference type="GO" id="GO:0098552">
    <property type="term" value="C:side of membrane"/>
    <property type="evidence" value="ECO:0007669"/>
    <property type="project" value="UniProtKB-KW"/>
</dbReference>
<evidence type="ECO:0000256" key="5">
    <source>
        <dbReference type="ARBA" id="ARBA00022729"/>
    </source>
</evidence>
<evidence type="ECO:0000256" key="2">
    <source>
        <dbReference type="ARBA" id="ARBA00004609"/>
    </source>
</evidence>
<accession>A0A1J0RD92</accession>
<dbReference type="InterPro" id="IPR025932">
    <property type="entry name" value="Trypano_VSG_B_N_dom"/>
</dbReference>
<dbReference type="EMBL" id="KX701853">
    <property type="protein sequence ID" value="APD75809.1"/>
    <property type="molecule type" value="Genomic_DNA"/>
</dbReference>
<evidence type="ECO:0000259" key="10">
    <source>
        <dbReference type="Pfam" id="PF13206"/>
    </source>
</evidence>
<sequence length="250" mass="26010">MEKALYGAKYAATPTDLLSSAAPLPKPAAANFPWQTSADRKTACAAPDAAEATKADNALATDVVCICIRDHSTGHDICTGGISPAEANFAASRSPANAEEAFEKIVAKCKPGSKKITLLNVANKLTAAVQAVYARMDKNGITAAVANGGPNGAAKCFNFYGITAIGDAAPGRGARQCTHQTAGEGVCIDYSAYLKPTKGIPWIKNVQAAADEITKANRLFAELTRQLAEAAAEEKQMETLLLLGTLLTPQ</sequence>
<organism evidence="11">
    <name type="scientific">Trypanosoma brucei</name>
    <dbReference type="NCBI Taxonomy" id="5691"/>
    <lineage>
        <taxon>Eukaryota</taxon>
        <taxon>Discoba</taxon>
        <taxon>Euglenozoa</taxon>
        <taxon>Kinetoplastea</taxon>
        <taxon>Metakinetoplastina</taxon>
        <taxon>Trypanosomatida</taxon>
        <taxon>Trypanosomatidae</taxon>
        <taxon>Trypanosoma</taxon>
    </lineage>
</organism>
<dbReference type="AlphaFoldDB" id="A0A1J0RD92"/>
<evidence type="ECO:0000256" key="7">
    <source>
        <dbReference type="ARBA" id="ARBA00023180"/>
    </source>
</evidence>
<feature type="domain" description="Trypanosome variant surface glycoprotein B-type N-terminal" evidence="10">
    <location>
        <begin position="2"/>
        <end position="222"/>
    </location>
</feature>
<dbReference type="Pfam" id="PF13206">
    <property type="entry name" value="VSG_B"/>
    <property type="match status" value="1"/>
</dbReference>
<name>A0A1J0RD92_9TRYP</name>
<evidence type="ECO:0000256" key="4">
    <source>
        <dbReference type="ARBA" id="ARBA00022622"/>
    </source>
</evidence>
<proteinExistence type="predicted"/>
<keyword evidence="6" id="KW-0472">Membrane</keyword>
<evidence type="ECO:0000256" key="3">
    <source>
        <dbReference type="ARBA" id="ARBA00022475"/>
    </source>
</evidence>
<evidence type="ECO:0000256" key="6">
    <source>
        <dbReference type="ARBA" id="ARBA00023136"/>
    </source>
</evidence>
<comment type="subcellular location">
    <subcellularLocation>
        <location evidence="2">Cell membrane</location>
        <topology evidence="2">Lipid-anchor</topology>
        <topology evidence="2">GPI-anchor</topology>
    </subcellularLocation>
</comment>
<keyword evidence="4" id="KW-0336">GPI-anchor</keyword>
<keyword evidence="5" id="KW-0732">Signal</keyword>
<dbReference type="GO" id="GO:0005886">
    <property type="term" value="C:plasma membrane"/>
    <property type="evidence" value="ECO:0007669"/>
    <property type="project" value="UniProtKB-SubCell"/>
</dbReference>
<reference evidence="11" key="1">
    <citation type="submission" date="2016-08" db="EMBL/GenBank/DDBJ databases">
        <title>VSG repertoire of Trypanosoma brucei EATRO 1125.</title>
        <authorList>
            <person name="Cross G.A."/>
        </authorList>
    </citation>
    <scope>NUCLEOTIDE SEQUENCE</scope>
    <source>
        <strain evidence="11">EATRO 1125</strain>
    </source>
</reference>
<protein>
    <submittedName>
        <fullName evidence="11">Variant surface glycoprotein 1125.5785</fullName>
    </submittedName>
</protein>
<keyword evidence="9" id="KW-0175">Coiled coil</keyword>
<evidence type="ECO:0000256" key="8">
    <source>
        <dbReference type="ARBA" id="ARBA00023288"/>
    </source>
</evidence>